<evidence type="ECO:0000256" key="3">
    <source>
        <dbReference type="ARBA" id="ARBA00022844"/>
    </source>
</evidence>
<dbReference type="Pfam" id="PF00915">
    <property type="entry name" value="Calici_coat"/>
    <property type="match status" value="1"/>
</dbReference>
<dbReference type="CDD" id="cd00205">
    <property type="entry name" value="rhv_like"/>
    <property type="match status" value="1"/>
</dbReference>
<dbReference type="GO" id="GO:0044423">
    <property type="term" value="C:virion component"/>
    <property type="evidence" value="ECO:0007669"/>
    <property type="project" value="UniProtKB-KW"/>
</dbReference>
<feature type="domain" description="Calicivirus coat protein" evidence="6">
    <location>
        <begin position="53"/>
        <end position="276"/>
    </location>
</feature>
<feature type="compositionally biased region" description="Polar residues" evidence="5">
    <location>
        <begin position="1"/>
        <end position="14"/>
    </location>
</feature>
<evidence type="ECO:0000256" key="5">
    <source>
        <dbReference type="SAM" id="MobiDB-lite"/>
    </source>
</evidence>
<accession>A0A8K1JG81</accession>
<organism evidence="7">
    <name type="scientific">Caliciviridae sp</name>
    <dbReference type="NCBI Taxonomy" id="1916234"/>
    <lineage>
        <taxon>Viruses</taxon>
        <taxon>Riboviria</taxon>
        <taxon>Orthornavirae</taxon>
        <taxon>Pisuviricota</taxon>
        <taxon>Pisoniviricetes</taxon>
        <taxon>Picornavirales</taxon>
        <taxon>Caliciviridae</taxon>
    </lineage>
</organism>
<evidence type="ECO:0000259" key="6">
    <source>
        <dbReference type="Pfam" id="PF00915"/>
    </source>
</evidence>
<comment type="subcellular location">
    <subcellularLocation>
        <location evidence="1">Host cytoplasm</location>
    </subcellularLocation>
    <subcellularLocation>
        <location evidence="2">Virion</location>
    </subcellularLocation>
</comment>
<name>A0A8K1JG81_9CALI</name>
<dbReference type="Gene3D" id="2.60.120.20">
    <property type="match status" value="1"/>
</dbReference>
<feature type="region of interest" description="Disordered" evidence="5">
    <location>
        <begin position="1"/>
        <end position="30"/>
    </location>
</feature>
<dbReference type="InterPro" id="IPR004005">
    <property type="entry name" value="Calicivirus_coat"/>
</dbReference>
<evidence type="ECO:0000313" key="7">
    <source>
        <dbReference type="EMBL" id="UCS96334.1"/>
    </source>
</evidence>
<protein>
    <recommendedName>
        <fullName evidence="6">Calicivirus coat protein domain-containing protein</fullName>
    </recommendedName>
</protein>
<dbReference type="InterPro" id="IPR033703">
    <property type="entry name" value="Rhv-like"/>
</dbReference>
<evidence type="ECO:0000256" key="1">
    <source>
        <dbReference type="ARBA" id="ARBA00004192"/>
    </source>
</evidence>
<keyword evidence="3" id="KW-0946">Virion</keyword>
<reference evidence="7" key="1">
    <citation type="submission" date="2021-06" db="EMBL/GenBank/DDBJ databases">
        <title>Viral sequences from lizard feces in the Qinghai-Tibetan Plateau, China.</title>
        <authorList>
            <person name="Lu J."/>
            <person name="Shen Q."/>
            <person name="Zhang W."/>
        </authorList>
    </citation>
    <scope>NUCLEOTIDE SEQUENCE</scope>
    <source>
        <strain evidence="7">4PT-RDRP-2</strain>
    </source>
</reference>
<sequence>MSDRNSQSNPPHQQSGGGAQPTLIPTEGMVSTGAGSGPIVPLPVGPTEPIDAVSGFTGSVNLLDPAIYEQFVQCPNSSFTVTPNLGEGSLLWSASVSPSLNPFTGHLSRMYNAWAGDFEVQVIVAASAMLAGKLVVVLLPPGISAHSVSVSSVTAYPHAIVDVRNSEPTNFPLPDIRNQLFHFREDTTHTSTLAIFVFNPLRAPEGQLFGITGRVLARPLPGFSFSFLIPPSAPVRDLSPEWQQLSITELGSMQSGSRILGRIDNLTIFPQRYQTIPFTWGSIRSNGTYWGWYDGSPTQGFFIRVTDTQVSSGREIAFIDENGQDWNIITHPGYMFPPTVPNVGGPGNNDFAYYVVSWSPTTGSLSGPGTACRITISNSDSGAYYPVGAIFATGSGTLPSPGLYVAVAVSPNSTYSDFQSIFTPTYQSGPNDTFTLPVPGEAFCMFAHLTPGYGQAVEIYSPLTMSLVEAFATGNYEIPPGSCLLFQVRDRTDGTIVTELKLWPGGFFTAPGHGADTTTVLGNNLSIEFSSVVNQQYSFSSPAASGNLGRRRAGRPTAL</sequence>
<dbReference type="EMBL" id="MZ375153">
    <property type="protein sequence ID" value="UCS96334.1"/>
    <property type="molecule type" value="Genomic_RNA"/>
</dbReference>
<dbReference type="SUPFAM" id="SSF88633">
    <property type="entry name" value="Positive stranded ssRNA viruses"/>
    <property type="match status" value="1"/>
</dbReference>
<proteinExistence type="predicted"/>
<dbReference type="InterPro" id="IPR029053">
    <property type="entry name" value="Viral_coat"/>
</dbReference>
<evidence type="ECO:0000256" key="4">
    <source>
        <dbReference type="ARBA" id="ARBA00023200"/>
    </source>
</evidence>
<evidence type="ECO:0000256" key="2">
    <source>
        <dbReference type="ARBA" id="ARBA00004328"/>
    </source>
</evidence>
<dbReference type="Gene3D" id="2.40.510.10">
    <property type="entry name" value="Positive stranded ssRNA viruses"/>
    <property type="match status" value="1"/>
</dbReference>
<dbReference type="GO" id="GO:0030430">
    <property type="term" value="C:host cell cytoplasm"/>
    <property type="evidence" value="ECO:0007669"/>
    <property type="project" value="UniProtKB-SubCell"/>
</dbReference>
<keyword evidence="4" id="KW-1035">Host cytoplasm</keyword>